<keyword evidence="5" id="KW-1185">Reference proteome</keyword>
<dbReference type="CDD" id="cd00685">
    <property type="entry name" value="Trans_IPPS_HT"/>
    <property type="match status" value="1"/>
</dbReference>
<keyword evidence="2" id="KW-0460">Magnesium</keyword>
<dbReference type="SFLD" id="SFLDS00005">
    <property type="entry name" value="Isoprenoid_Synthase_Type_I"/>
    <property type="match status" value="1"/>
</dbReference>
<accession>A0A318LLW8</accession>
<evidence type="ECO:0000256" key="3">
    <source>
        <dbReference type="RuleBase" id="RU004466"/>
    </source>
</evidence>
<dbReference type="InterPro" id="IPR008949">
    <property type="entry name" value="Isoprenoid_synthase_dom_sf"/>
</dbReference>
<dbReference type="AlphaFoldDB" id="A0A318LLW8"/>
<dbReference type="PROSITE" id="PS00723">
    <property type="entry name" value="POLYPRENYL_SYNTHASE_1"/>
    <property type="match status" value="1"/>
</dbReference>
<dbReference type="Gene3D" id="1.10.600.10">
    <property type="entry name" value="Farnesyl Diphosphate Synthase"/>
    <property type="match status" value="1"/>
</dbReference>
<dbReference type="PANTHER" id="PTHR12001">
    <property type="entry name" value="GERANYLGERANYL PYROPHOSPHATE SYNTHASE"/>
    <property type="match status" value="1"/>
</dbReference>
<dbReference type="PANTHER" id="PTHR12001:SF86">
    <property type="entry name" value="GERANYLGERANYL DIPHOSPHATE SYNTHASE"/>
    <property type="match status" value="1"/>
</dbReference>
<dbReference type="SFLD" id="SFLDG01017">
    <property type="entry name" value="Polyprenyl_Transferase_Like"/>
    <property type="match status" value="1"/>
</dbReference>
<dbReference type="GO" id="GO:0046872">
    <property type="term" value="F:metal ion binding"/>
    <property type="evidence" value="ECO:0007669"/>
    <property type="project" value="UniProtKB-KW"/>
</dbReference>
<dbReference type="NCBIfam" id="NF041169">
    <property type="entry name" value="f2_encap_cargo4"/>
    <property type="match status" value="1"/>
</dbReference>
<proteinExistence type="inferred from homology"/>
<dbReference type="PROSITE" id="PS00444">
    <property type="entry name" value="POLYPRENYL_SYNTHASE_2"/>
    <property type="match status" value="1"/>
</dbReference>
<dbReference type="GO" id="GO:0004659">
    <property type="term" value="F:prenyltransferase activity"/>
    <property type="evidence" value="ECO:0007669"/>
    <property type="project" value="InterPro"/>
</dbReference>
<dbReference type="RefSeq" id="WP_110335589.1">
    <property type="nucleotide sequence ID" value="NZ_MASU01000005.1"/>
</dbReference>
<dbReference type="Pfam" id="PF00348">
    <property type="entry name" value="polyprenyl_synt"/>
    <property type="match status" value="1"/>
</dbReference>
<dbReference type="EMBL" id="MASU01000005">
    <property type="protein sequence ID" value="PXY35582.1"/>
    <property type="molecule type" value="Genomic_DNA"/>
</dbReference>
<evidence type="ECO:0000313" key="4">
    <source>
        <dbReference type="EMBL" id="PXY35582.1"/>
    </source>
</evidence>
<gene>
    <name evidence="4" type="ORF">BA062_08735</name>
</gene>
<dbReference type="GO" id="GO:0008299">
    <property type="term" value="P:isoprenoid biosynthetic process"/>
    <property type="evidence" value="ECO:0007669"/>
    <property type="project" value="InterPro"/>
</dbReference>
<dbReference type="InterPro" id="IPR000092">
    <property type="entry name" value="Polyprenyl_synt"/>
</dbReference>
<keyword evidence="1" id="KW-0479">Metal-binding</keyword>
<sequence>MSTTESAPGTRSATEVLGHAKSIVDPALRTVLGGLPEPMRHIGGYHLGWWDEHGRDTGGSGGKTLCPALVLLAAEAVGGRAGRAVPGAVAVELVHNFSLLHDDVMDGDVTRRHRATAWSLFGAGPAILAGNSLLALAFDALTEGGAGATAVRTLHTAVQDLMDGQHADLEFERRADVTLPECVRMAERKTAALLGCACALGALAGGAGPEQVLLLRRFGERLGLAFQLVDDLLGIWGTESVTGKPAFSDLRNHKKSLPVVAALTSGTPAGRELARLYLREDPLEGDDLARAAELIAAAGGRGWTQARADALLEQAWRDLTSAGVVPRATAELGALARLVTRRDH</sequence>
<evidence type="ECO:0000256" key="1">
    <source>
        <dbReference type="ARBA" id="ARBA00022723"/>
    </source>
</evidence>
<evidence type="ECO:0000256" key="2">
    <source>
        <dbReference type="ARBA" id="ARBA00022842"/>
    </source>
</evidence>
<dbReference type="SUPFAM" id="SSF48576">
    <property type="entry name" value="Terpenoid synthases"/>
    <property type="match status" value="1"/>
</dbReference>
<dbReference type="OrthoDB" id="4497239at2"/>
<dbReference type="InterPro" id="IPR033749">
    <property type="entry name" value="Polyprenyl_synt_CS"/>
</dbReference>
<organism evidence="4 5">
    <name type="scientific">Prauserella flavalba</name>
    <dbReference type="NCBI Taxonomy" id="1477506"/>
    <lineage>
        <taxon>Bacteria</taxon>
        <taxon>Bacillati</taxon>
        <taxon>Actinomycetota</taxon>
        <taxon>Actinomycetes</taxon>
        <taxon>Pseudonocardiales</taxon>
        <taxon>Pseudonocardiaceae</taxon>
        <taxon>Prauserella</taxon>
    </lineage>
</organism>
<dbReference type="Proteomes" id="UP000247892">
    <property type="component" value="Unassembled WGS sequence"/>
</dbReference>
<name>A0A318LLW8_9PSEU</name>
<reference evidence="4 5" key="1">
    <citation type="submission" date="2016-07" db="EMBL/GenBank/DDBJ databases">
        <title>Draft genome sequence of Prauserella sp. YIM 121212, isolated from alkaline soil.</title>
        <authorList>
            <person name="Ruckert C."/>
            <person name="Albersmeier A."/>
            <person name="Jiang C.-L."/>
            <person name="Jiang Y."/>
            <person name="Kalinowski J."/>
            <person name="Schneider O."/>
            <person name="Winkler A."/>
            <person name="Zotchev S.B."/>
        </authorList>
    </citation>
    <scope>NUCLEOTIDE SEQUENCE [LARGE SCALE GENOMIC DNA]</scope>
    <source>
        <strain evidence="4 5">YIM 121212</strain>
    </source>
</reference>
<keyword evidence="3 4" id="KW-0808">Transferase</keyword>
<comment type="caution">
    <text evidence="4">The sequence shown here is derived from an EMBL/GenBank/DDBJ whole genome shotgun (WGS) entry which is preliminary data.</text>
</comment>
<comment type="similarity">
    <text evidence="3">Belongs to the FPP/GGPP synthase family.</text>
</comment>
<evidence type="ECO:0000313" key="5">
    <source>
        <dbReference type="Proteomes" id="UP000247892"/>
    </source>
</evidence>
<protein>
    <submittedName>
        <fullName evidence="4">Dimethylallyltranstransferase</fullName>
    </submittedName>
</protein>